<evidence type="ECO:0000313" key="2">
    <source>
        <dbReference type="EMBL" id="CEF61658.1"/>
    </source>
</evidence>
<dbReference type="RefSeq" id="XP_024500865.1">
    <property type="nucleotide sequence ID" value="XM_024646715.1"/>
</dbReference>
<dbReference type="Gene3D" id="3.40.50.1820">
    <property type="entry name" value="alpha/beta hydrolase"/>
    <property type="match status" value="1"/>
</dbReference>
<proteinExistence type="inferred from homology"/>
<dbReference type="Proteomes" id="UP000035682">
    <property type="component" value="Unplaced"/>
</dbReference>
<organism evidence="2">
    <name type="scientific">Strongyloides ratti</name>
    <name type="common">Parasitic roundworm</name>
    <dbReference type="NCBI Taxonomy" id="34506"/>
    <lineage>
        <taxon>Eukaryota</taxon>
        <taxon>Metazoa</taxon>
        <taxon>Ecdysozoa</taxon>
        <taxon>Nematoda</taxon>
        <taxon>Chromadorea</taxon>
        <taxon>Rhabditida</taxon>
        <taxon>Tylenchina</taxon>
        <taxon>Panagrolaimomorpha</taxon>
        <taxon>Strongyloidoidea</taxon>
        <taxon>Strongyloididae</taxon>
        <taxon>Strongyloides</taxon>
    </lineage>
</organism>
<dbReference type="GO" id="GO:0006581">
    <property type="term" value="P:acetylcholine catabolic process"/>
    <property type="evidence" value="ECO:0007669"/>
    <property type="project" value="TreeGrafter"/>
</dbReference>
<evidence type="ECO:0000313" key="4">
    <source>
        <dbReference type="WBParaSite" id="SRAE_0000077200.1"/>
    </source>
</evidence>
<dbReference type="AlphaFoldDB" id="A0A090MTM0"/>
<dbReference type="GO" id="GO:0019695">
    <property type="term" value="P:choline metabolic process"/>
    <property type="evidence" value="ECO:0007669"/>
    <property type="project" value="TreeGrafter"/>
</dbReference>
<dbReference type="OrthoDB" id="408631at2759"/>
<feature type="non-terminal residue" evidence="2">
    <location>
        <position position="1"/>
    </location>
</feature>
<dbReference type="GeneID" id="36374027"/>
<reference evidence="4" key="3">
    <citation type="submission" date="2020-12" db="UniProtKB">
        <authorList>
            <consortium name="WormBaseParasite"/>
        </authorList>
    </citation>
    <scope>IDENTIFICATION</scope>
</reference>
<dbReference type="InterPro" id="IPR050654">
    <property type="entry name" value="AChE-related_enzymes"/>
</dbReference>
<dbReference type="PANTHER" id="PTHR43918">
    <property type="entry name" value="ACETYLCHOLINESTERASE"/>
    <property type="match status" value="1"/>
</dbReference>
<comment type="similarity">
    <text evidence="1">Belongs to the type-B carboxylesterase/lipase family.</text>
</comment>
<evidence type="ECO:0000313" key="3">
    <source>
        <dbReference type="Proteomes" id="UP000035682"/>
    </source>
</evidence>
<dbReference type="WormBase" id="SRAE_0000077200">
    <property type="protein sequence ID" value="SRP08505"/>
    <property type="gene ID" value="WBGene00256531"/>
</dbReference>
<dbReference type="WBParaSite" id="SRAE_0000077200.1">
    <property type="protein sequence ID" value="SRAE_0000077200.1"/>
    <property type="gene ID" value="WBGene00256531"/>
</dbReference>
<evidence type="ECO:0000313" key="5">
    <source>
        <dbReference type="WormBase" id="SRAE_0000077200"/>
    </source>
</evidence>
<name>A0A090MTM0_STRRB</name>
<dbReference type="SUPFAM" id="SSF53474">
    <property type="entry name" value="alpha/beta-Hydrolases"/>
    <property type="match status" value="1"/>
</dbReference>
<dbReference type="InterPro" id="IPR029058">
    <property type="entry name" value="AB_hydrolase_fold"/>
</dbReference>
<dbReference type="GO" id="GO:0005886">
    <property type="term" value="C:plasma membrane"/>
    <property type="evidence" value="ECO:0007669"/>
    <property type="project" value="TreeGrafter"/>
</dbReference>
<accession>A0A090MTM0</accession>
<protein>
    <submittedName>
        <fullName evidence="2 4">Carboxylesterase, type B domain-containing protein</fullName>
    </submittedName>
</protein>
<reference evidence="2" key="1">
    <citation type="submission" date="2014-09" db="EMBL/GenBank/DDBJ databases">
        <authorList>
            <person name="Aslett A.Martin."/>
        </authorList>
    </citation>
    <scope>NUCLEOTIDE SEQUENCE</scope>
    <source>
        <strain evidence="2">ED321 Heterogonic</strain>
    </source>
</reference>
<gene>
    <name evidence="2 4 5" type="ORF">SRAE_0000077200</name>
</gene>
<keyword evidence="3" id="KW-1185">Reference proteome</keyword>
<dbReference type="GO" id="GO:0005615">
    <property type="term" value="C:extracellular space"/>
    <property type="evidence" value="ECO:0007669"/>
    <property type="project" value="TreeGrafter"/>
</dbReference>
<dbReference type="GO" id="GO:0003990">
    <property type="term" value="F:acetylcholinesterase activity"/>
    <property type="evidence" value="ECO:0007669"/>
    <property type="project" value="TreeGrafter"/>
</dbReference>
<dbReference type="PANTHER" id="PTHR43918:SF4">
    <property type="entry name" value="CARBOXYLIC ESTER HYDROLASE"/>
    <property type="match status" value="1"/>
</dbReference>
<sequence length="130" mass="15223">YNRRSPINLWPEWTGAMHGDDLNDIFGIPFRHPEKYDRQILQDEKDYSEMVMWAIGNFTKEGKTTDGWNKIDTTNHKAFVLYGKLGEGEEKKYTDVTPPTCTEFYKLYEESVKRRKSLNSITTTPPNLPE</sequence>
<evidence type="ECO:0000256" key="1">
    <source>
        <dbReference type="ARBA" id="ARBA00005964"/>
    </source>
</evidence>
<reference evidence="3" key="2">
    <citation type="submission" date="2014-09" db="EMBL/GenBank/DDBJ databases">
        <authorList>
            <person name="Martin A.A."/>
        </authorList>
    </citation>
    <scope>NUCLEOTIDE SEQUENCE</scope>
    <source>
        <strain evidence="3">ED321</strain>
    </source>
</reference>
<dbReference type="EMBL" id="LN609442">
    <property type="protein sequence ID" value="CEF61658.1"/>
    <property type="molecule type" value="Genomic_DNA"/>
</dbReference>
<dbReference type="CTD" id="36374027"/>